<dbReference type="InterPro" id="IPR041490">
    <property type="entry name" value="KstR2_TetR_C"/>
</dbReference>
<dbReference type="SUPFAM" id="SSF48498">
    <property type="entry name" value="Tetracyclin repressor-like, C-terminal domain"/>
    <property type="match status" value="1"/>
</dbReference>
<dbReference type="PRINTS" id="PR00455">
    <property type="entry name" value="HTHTETR"/>
</dbReference>
<dbReference type="Pfam" id="PF17932">
    <property type="entry name" value="TetR_C_24"/>
    <property type="match status" value="1"/>
</dbReference>
<dbReference type="PANTHER" id="PTHR43479">
    <property type="entry name" value="ACREF/ENVCD OPERON REPRESSOR-RELATED"/>
    <property type="match status" value="1"/>
</dbReference>
<dbReference type="InterPro" id="IPR050624">
    <property type="entry name" value="HTH-type_Tx_Regulator"/>
</dbReference>
<protein>
    <submittedName>
        <fullName evidence="5">TetR family transcriptional regulator</fullName>
    </submittedName>
</protein>
<evidence type="ECO:0000313" key="6">
    <source>
        <dbReference type="Proteomes" id="UP000319671"/>
    </source>
</evidence>
<evidence type="ECO:0000256" key="1">
    <source>
        <dbReference type="ARBA" id="ARBA00022491"/>
    </source>
</evidence>
<dbReference type="InterPro" id="IPR023772">
    <property type="entry name" value="DNA-bd_HTH_TetR-type_CS"/>
</dbReference>
<dbReference type="Pfam" id="PF00440">
    <property type="entry name" value="TetR_N"/>
    <property type="match status" value="1"/>
</dbReference>
<reference evidence="5 6" key="1">
    <citation type="submission" date="2019-06" db="EMBL/GenBank/DDBJ databases">
        <title>Sorghum-associated microbial communities from plants grown in Nebraska, USA.</title>
        <authorList>
            <person name="Schachtman D."/>
        </authorList>
    </citation>
    <scope>NUCLEOTIDE SEQUENCE [LARGE SCALE GENOMIC DNA]</scope>
    <source>
        <strain evidence="5 6">2482</strain>
    </source>
</reference>
<dbReference type="GO" id="GO:0003677">
    <property type="term" value="F:DNA binding"/>
    <property type="evidence" value="ECO:0007669"/>
    <property type="project" value="UniProtKB-UniRule"/>
</dbReference>
<dbReference type="InterPro" id="IPR036271">
    <property type="entry name" value="Tet_transcr_reg_TetR-rel_C_sf"/>
</dbReference>
<sequence length="189" mass="21854">MKERITEQSIRLFEKKGFSETSIQDIVDSLGVTKGTFYYYFSSKEELLMDIHRGYIDELLVQLERIFNDPDKNYKEKLFDVVFLLLSDIKSRGSAAKIFYRELSNLNEEHSALIISKRDQFRLNTEALIKAGIENGEFRPEINASIITFGILGITNWSYQWFNPNGSCSDREVAEIFVEMILKGIQVNG</sequence>
<dbReference type="SUPFAM" id="SSF46689">
    <property type="entry name" value="Homeodomain-like"/>
    <property type="match status" value="1"/>
</dbReference>
<evidence type="ECO:0000256" key="3">
    <source>
        <dbReference type="PROSITE-ProRule" id="PRU00335"/>
    </source>
</evidence>
<keyword evidence="1" id="KW-0678">Repressor</keyword>
<keyword evidence="2 3" id="KW-0238">DNA-binding</keyword>
<dbReference type="PROSITE" id="PS01081">
    <property type="entry name" value="HTH_TETR_1"/>
    <property type="match status" value="1"/>
</dbReference>
<comment type="caution">
    <text evidence="5">The sequence shown here is derived from an EMBL/GenBank/DDBJ whole genome shotgun (WGS) entry which is preliminary data.</text>
</comment>
<organism evidence="5 6">
    <name type="scientific">Neobacillus bataviensis</name>
    <dbReference type="NCBI Taxonomy" id="220685"/>
    <lineage>
        <taxon>Bacteria</taxon>
        <taxon>Bacillati</taxon>
        <taxon>Bacillota</taxon>
        <taxon>Bacilli</taxon>
        <taxon>Bacillales</taxon>
        <taxon>Bacillaceae</taxon>
        <taxon>Neobacillus</taxon>
    </lineage>
</organism>
<keyword evidence="6" id="KW-1185">Reference proteome</keyword>
<feature type="DNA-binding region" description="H-T-H motif" evidence="3">
    <location>
        <begin position="22"/>
        <end position="41"/>
    </location>
</feature>
<dbReference type="Gene3D" id="1.10.10.60">
    <property type="entry name" value="Homeodomain-like"/>
    <property type="match status" value="1"/>
</dbReference>
<dbReference type="EMBL" id="VIVN01000019">
    <property type="protein sequence ID" value="TWD92346.1"/>
    <property type="molecule type" value="Genomic_DNA"/>
</dbReference>
<evidence type="ECO:0000259" key="4">
    <source>
        <dbReference type="PROSITE" id="PS50977"/>
    </source>
</evidence>
<dbReference type="InterPro" id="IPR001647">
    <property type="entry name" value="HTH_TetR"/>
</dbReference>
<dbReference type="Proteomes" id="UP000319671">
    <property type="component" value="Unassembled WGS sequence"/>
</dbReference>
<evidence type="ECO:0000313" key="5">
    <source>
        <dbReference type="EMBL" id="TWD92346.1"/>
    </source>
</evidence>
<dbReference type="Gene3D" id="1.10.357.10">
    <property type="entry name" value="Tetracycline Repressor, domain 2"/>
    <property type="match status" value="1"/>
</dbReference>
<proteinExistence type="predicted"/>
<dbReference type="AlphaFoldDB" id="A0A561CME6"/>
<dbReference type="PROSITE" id="PS50977">
    <property type="entry name" value="HTH_TETR_2"/>
    <property type="match status" value="1"/>
</dbReference>
<accession>A0A561CME6</accession>
<dbReference type="PANTHER" id="PTHR43479:SF11">
    <property type="entry name" value="ACREF_ENVCD OPERON REPRESSOR-RELATED"/>
    <property type="match status" value="1"/>
</dbReference>
<gene>
    <name evidence="5" type="ORF">FB550_11977</name>
</gene>
<feature type="domain" description="HTH tetR-type" evidence="4">
    <location>
        <begin position="1"/>
        <end position="59"/>
    </location>
</feature>
<evidence type="ECO:0000256" key="2">
    <source>
        <dbReference type="ARBA" id="ARBA00023125"/>
    </source>
</evidence>
<name>A0A561CME6_9BACI</name>
<dbReference type="RefSeq" id="WP_144567957.1">
    <property type="nucleotide sequence ID" value="NZ_VIVN01000019.1"/>
</dbReference>
<dbReference type="InterPro" id="IPR009057">
    <property type="entry name" value="Homeodomain-like_sf"/>
</dbReference>